<evidence type="ECO:0000313" key="5">
    <source>
        <dbReference type="Proteomes" id="UP000748752"/>
    </source>
</evidence>
<comment type="similarity">
    <text evidence="1">Belongs to the hemerythrin family.</text>
</comment>
<evidence type="ECO:0008006" key="6">
    <source>
        <dbReference type="Google" id="ProtNLM"/>
    </source>
</evidence>
<evidence type="ECO:0000256" key="2">
    <source>
        <dbReference type="ARBA" id="ARBA00022723"/>
    </source>
</evidence>
<dbReference type="EMBL" id="NRRV01000060">
    <property type="protein sequence ID" value="MBK1632869.1"/>
    <property type="molecule type" value="Genomic_DNA"/>
</dbReference>
<dbReference type="Gene3D" id="1.20.120.50">
    <property type="entry name" value="Hemerythrin-like"/>
    <property type="match status" value="1"/>
</dbReference>
<accession>A0ABS1CLQ6</accession>
<dbReference type="SUPFAM" id="SSF47188">
    <property type="entry name" value="Hemerythrin-like"/>
    <property type="match status" value="1"/>
</dbReference>
<comment type="caution">
    <text evidence="4">The sequence shown here is derived from an EMBL/GenBank/DDBJ whole genome shotgun (WGS) entry which is preliminary data.</text>
</comment>
<dbReference type="InterPro" id="IPR035938">
    <property type="entry name" value="Hemerythrin-like_sf"/>
</dbReference>
<proteinExistence type="inferred from homology"/>
<keyword evidence="3" id="KW-0408">Iron</keyword>
<protein>
    <recommendedName>
        <fullName evidence="6">Hemerythrin-like domain-containing protein</fullName>
    </recommendedName>
</protein>
<keyword evidence="5" id="KW-1185">Reference proteome</keyword>
<evidence type="ECO:0000313" key="4">
    <source>
        <dbReference type="EMBL" id="MBK1632869.1"/>
    </source>
</evidence>
<evidence type="ECO:0000256" key="1">
    <source>
        <dbReference type="ARBA" id="ARBA00010587"/>
    </source>
</evidence>
<evidence type="ECO:0000256" key="3">
    <source>
        <dbReference type="ARBA" id="ARBA00023004"/>
    </source>
</evidence>
<dbReference type="Proteomes" id="UP000748752">
    <property type="component" value="Unassembled WGS sequence"/>
</dbReference>
<sequence>MFLRAIDYPSTEQHCREHALQMAEFVDLRRAVARDPGAFGADERTGIRQWFFNHVVAEDRRFGAYYRRVVCGAAE</sequence>
<gene>
    <name evidence="4" type="ORF">CKO31_19375</name>
</gene>
<organism evidence="4 5">
    <name type="scientific">Thiohalocapsa halophila</name>
    <dbReference type="NCBI Taxonomy" id="69359"/>
    <lineage>
        <taxon>Bacteria</taxon>
        <taxon>Pseudomonadati</taxon>
        <taxon>Pseudomonadota</taxon>
        <taxon>Gammaproteobacteria</taxon>
        <taxon>Chromatiales</taxon>
        <taxon>Chromatiaceae</taxon>
        <taxon>Thiohalocapsa</taxon>
    </lineage>
</organism>
<name>A0ABS1CLQ6_9GAMM</name>
<keyword evidence="2" id="KW-0479">Metal-binding</keyword>
<reference evidence="4 5" key="1">
    <citation type="journal article" date="2020" name="Microorganisms">
        <title>Osmotic Adaptation and Compatible Solute Biosynthesis of Phototrophic Bacteria as Revealed from Genome Analyses.</title>
        <authorList>
            <person name="Imhoff J.F."/>
            <person name="Rahn T."/>
            <person name="Kunzel S."/>
            <person name="Keller A."/>
            <person name="Neulinger S.C."/>
        </authorList>
    </citation>
    <scope>NUCLEOTIDE SEQUENCE [LARGE SCALE GENOMIC DNA]</scope>
    <source>
        <strain evidence="4 5">DSM 6210</strain>
    </source>
</reference>
<dbReference type="RefSeq" id="WP_200240705.1">
    <property type="nucleotide sequence ID" value="NZ_NRRV01000060.1"/>
</dbReference>